<reference evidence="3 4" key="1">
    <citation type="submission" date="2019-07" db="EMBL/GenBank/DDBJ databases">
        <title>Whole genome shotgun sequence of Microvirga aerophila NBRC 106136.</title>
        <authorList>
            <person name="Hosoyama A."/>
            <person name="Uohara A."/>
            <person name="Ohji S."/>
            <person name="Ichikawa N."/>
        </authorList>
    </citation>
    <scope>NUCLEOTIDE SEQUENCE [LARGE SCALE GENOMIC DNA]</scope>
    <source>
        <strain evidence="3 4">NBRC 106136</strain>
    </source>
</reference>
<dbReference type="GO" id="GO:0003677">
    <property type="term" value="F:DNA binding"/>
    <property type="evidence" value="ECO:0007669"/>
    <property type="project" value="InterPro"/>
</dbReference>
<dbReference type="Pfam" id="PF02371">
    <property type="entry name" value="Transposase_20"/>
    <property type="match status" value="1"/>
</dbReference>
<dbReference type="InterPro" id="IPR002525">
    <property type="entry name" value="Transp_IS110-like_N"/>
</dbReference>
<dbReference type="GO" id="GO:0004803">
    <property type="term" value="F:transposase activity"/>
    <property type="evidence" value="ECO:0007669"/>
    <property type="project" value="InterPro"/>
</dbReference>
<evidence type="ECO:0000313" key="4">
    <source>
        <dbReference type="Proteomes" id="UP000321085"/>
    </source>
</evidence>
<sequence length="411" mass="45462">MRIIGLDIHRAFAEAVAWQEGKLKRIGRIDMRRDRLTAFAASLLDTDVVVVEATGNAAAVAAVISPHVKRVVIANPMQVRVIAHAKIKTDTIDAGVLAQLYASGFLPEVWIADEATQALRRQVTRRNQVVRQRSRLKNIIQSILHAHLIPACPAADLCGPKGRAWLSEQILPDDERSAIERHLREFDRLAEDLRVIERDLARSALADESVARLMTIPGIDMVVALALAAAIGDIQRFEAPEKLVSYLGLNPSVRQSGPGPAHHGRITKQGRGHARGMLVEAAWAAARAPGPLRAFFLRVSSRRGQHVAAVAAARKLAVLIWHLLRKGESYLWARPALHAKKMRELELKAGYPAARGQKGGAHAYNLKSHRDQERRWVEQAEAAYTRFVAGWNPRGPRSGKVRTGALKEERR</sequence>
<accession>A0A512C525</accession>
<evidence type="ECO:0000259" key="2">
    <source>
        <dbReference type="Pfam" id="PF02371"/>
    </source>
</evidence>
<dbReference type="EMBL" id="BJYU01000416">
    <property type="protein sequence ID" value="GEO19309.1"/>
    <property type="molecule type" value="Genomic_DNA"/>
</dbReference>
<protein>
    <submittedName>
        <fullName evidence="3">IS110 family transposase</fullName>
    </submittedName>
</protein>
<dbReference type="GO" id="GO:0006313">
    <property type="term" value="P:DNA transposition"/>
    <property type="evidence" value="ECO:0007669"/>
    <property type="project" value="InterPro"/>
</dbReference>
<dbReference type="PANTHER" id="PTHR33055">
    <property type="entry name" value="TRANSPOSASE FOR INSERTION SEQUENCE ELEMENT IS1111A"/>
    <property type="match status" value="1"/>
</dbReference>
<dbReference type="AlphaFoldDB" id="A0A512C525"/>
<feature type="domain" description="Transposase IS110-like N-terminal" evidence="1">
    <location>
        <begin position="4"/>
        <end position="146"/>
    </location>
</feature>
<dbReference type="InterPro" id="IPR003346">
    <property type="entry name" value="Transposase_20"/>
</dbReference>
<gene>
    <name evidence="3" type="ORF">MAE02_70050</name>
</gene>
<dbReference type="InterPro" id="IPR047650">
    <property type="entry name" value="Transpos_IS110"/>
</dbReference>
<comment type="caution">
    <text evidence="3">The sequence shown here is derived from an EMBL/GenBank/DDBJ whole genome shotgun (WGS) entry which is preliminary data.</text>
</comment>
<evidence type="ECO:0000259" key="1">
    <source>
        <dbReference type="Pfam" id="PF01548"/>
    </source>
</evidence>
<feature type="domain" description="Transposase IS116/IS110/IS902 C-terminal" evidence="2">
    <location>
        <begin position="211"/>
        <end position="295"/>
    </location>
</feature>
<dbReference type="Pfam" id="PF01548">
    <property type="entry name" value="DEDD_Tnp_IS110"/>
    <property type="match status" value="1"/>
</dbReference>
<proteinExistence type="predicted"/>
<dbReference type="PANTHER" id="PTHR33055:SF13">
    <property type="entry name" value="TRANSPOSASE"/>
    <property type="match status" value="1"/>
</dbReference>
<dbReference type="NCBIfam" id="NF033542">
    <property type="entry name" value="transpos_IS110"/>
    <property type="match status" value="1"/>
</dbReference>
<dbReference type="Proteomes" id="UP000321085">
    <property type="component" value="Unassembled WGS sequence"/>
</dbReference>
<name>A0A512C525_9HYPH</name>
<keyword evidence="4" id="KW-1185">Reference proteome</keyword>
<evidence type="ECO:0000313" key="3">
    <source>
        <dbReference type="EMBL" id="GEO19309.1"/>
    </source>
</evidence>
<organism evidence="3 4">
    <name type="scientific">Microvirga aerophila</name>
    <dbReference type="NCBI Taxonomy" id="670291"/>
    <lineage>
        <taxon>Bacteria</taxon>
        <taxon>Pseudomonadati</taxon>
        <taxon>Pseudomonadota</taxon>
        <taxon>Alphaproteobacteria</taxon>
        <taxon>Hyphomicrobiales</taxon>
        <taxon>Methylobacteriaceae</taxon>
        <taxon>Microvirga</taxon>
    </lineage>
</organism>